<protein>
    <submittedName>
        <fullName evidence="1">Uncharacterized protein</fullName>
    </submittedName>
</protein>
<evidence type="ECO:0000313" key="2">
    <source>
        <dbReference type="Proteomes" id="UP000237347"/>
    </source>
</evidence>
<sequence length="131" mass="14679">MLLQHFSACNGNELVVDMQMIGQLNRQQNFLSQQQNEKIPKPSFCRVYLFPGNELHKFDFPVQKIQYVLTRELPIQGTTSGSAKSVSSTTAGSAVNLLSHHSTQKVGDVVENPLIRLIVEKHSAYVEKPNL</sequence>
<keyword evidence="2" id="KW-1185">Reference proteome</keyword>
<dbReference type="Proteomes" id="UP000237347">
    <property type="component" value="Unassembled WGS sequence"/>
</dbReference>
<evidence type="ECO:0000313" key="1">
    <source>
        <dbReference type="EMBL" id="KAK7825325.1"/>
    </source>
</evidence>
<gene>
    <name evidence="1" type="ORF">CFP56_033534</name>
</gene>
<organism evidence="1 2">
    <name type="scientific">Quercus suber</name>
    <name type="common">Cork oak</name>
    <dbReference type="NCBI Taxonomy" id="58331"/>
    <lineage>
        <taxon>Eukaryota</taxon>
        <taxon>Viridiplantae</taxon>
        <taxon>Streptophyta</taxon>
        <taxon>Embryophyta</taxon>
        <taxon>Tracheophyta</taxon>
        <taxon>Spermatophyta</taxon>
        <taxon>Magnoliopsida</taxon>
        <taxon>eudicotyledons</taxon>
        <taxon>Gunneridae</taxon>
        <taxon>Pentapetalae</taxon>
        <taxon>rosids</taxon>
        <taxon>fabids</taxon>
        <taxon>Fagales</taxon>
        <taxon>Fagaceae</taxon>
        <taxon>Quercus</taxon>
    </lineage>
</organism>
<dbReference type="EMBL" id="PKMF04000578">
    <property type="protein sequence ID" value="KAK7825325.1"/>
    <property type="molecule type" value="Genomic_DNA"/>
</dbReference>
<accession>A0AAW0JFP1</accession>
<reference evidence="1 2" key="1">
    <citation type="journal article" date="2018" name="Sci. Data">
        <title>The draft genome sequence of cork oak.</title>
        <authorList>
            <person name="Ramos A.M."/>
            <person name="Usie A."/>
            <person name="Barbosa P."/>
            <person name="Barros P.M."/>
            <person name="Capote T."/>
            <person name="Chaves I."/>
            <person name="Simoes F."/>
            <person name="Abreu I."/>
            <person name="Carrasquinho I."/>
            <person name="Faro C."/>
            <person name="Guimaraes J.B."/>
            <person name="Mendonca D."/>
            <person name="Nobrega F."/>
            <person name="Rodrigues L."/>
            <person name="Saibo N.J.M."/>
            <person name="Varela M.C."/>
            <person name="Egas C."/>
            <person name="Matos J."/>
            <person name="Miguel C.M."/>
            <person name="Oliveira M.M."/>
            <person name="Ricardo C.P."/>
            <person name="Goncalves S."/>
        </authorList>
    </citation>
    <scope>NUCLEOTIDE SEQUENCE [LARGE SCALE GENOMIC DNA]</scope>
    <source>
        <strain evidence="2">cv. HL8</strain>
    </source>
</reference>
<comment type="caution">
    <text evidence="1">The sequence shown here is derived from an EMBL/GenBank/DDBJ whole genome shotgun (WGS) entry which is preliminary data.</text>
</comment>
<name>A0AAW0JFP1_QUESU</name>
<proteinExistence type="predicted"/>
<dbReference type="AlphaFoldDB" id="A0AAW0JFP1"/>